<name>X1KIM7_9ZZZZ</name>
<dbReference type="SUPFAM" id="SSF53448">
    <property type="entry name" value="Nucleotide-diphospho-sugar transferases"/>
    <property type="match status" value="1"/>
</dbReference>
<comment type="caution">
    <text evidence="1">The sequence shown here is derived from an EMBL/GenBank/DDBJ whole genome shotgun (WGS) entry which is preliminary data.</text>
</comment>
<sequence length="153" mass="17829">MNDIVICAHEDLIFRKEWFEAFIAQECRLKDWGALGIVGMGYDRKLEWGTNYDGPFKVNSLDECCIILNKKNNIRFDAETFKGWHCYGVDFCLQAYKRKLGVYVVSGLATHTKRRGDYLHSSDWYKNLKSNQELLRKKWKDSFSIIATTTGVL</sequence>
<evidence type="ECO:0008006" key="2">
    <source>
        <dbReference type="Google" id="ProtNLM"/>
    </source>
</evidence>
<reference evidence="1" key="1">
    <citation type="journal article" date="2014" name="Front. Microbiol.">
        <title>High frequency of phylogenetically diverse reductive dehalogenase-homologous genes in deep subseafloor sedimentary metagenomes.</title>
        <authorList>
            <person name="Kawai M."/>
            <person name="Futagami T."/>
            <person name="Toyoda A."/>
            <person name="Takaki Y."/>
            <person name="Nishi S."/>
            <person name="Hori S."/>
            <person name="Arai W."/>
            <person name="Tsubouchi T."/>
            <person name="Morono Y."/>
            <person name="Uchiyama I."/>
            <person name="Ito T."/>
            <person name="Fujiyama A."/>
            <person name="Inagaki F."/>
            <person name="Takami H."/>
        </authorList>
    </citation>
    <scope>NUCLEOTIDE SEQUENCE</scope>
    <source>
        <strain evidence="1">Expedition CK06-06</strain>
    </source>
</reference>
<organism evidence="1">
    <name type="scientific">marine sediment metagenome</name>
    <dbReference type="NCBI Taxonomy" id="412755"/>
    <lineage>
        <taxon>unclassified sequences</taxon>
        <taxon>metagenomes</taxon>
        <taxon>ecological metagenomes</taxon>
    </lineage>
</organism>
<evidence type="ECO:0000313" key="1">
    <source>
        <dbReference type="EMBL" id="GAH81928.1"/>
    </source>
</evidence>
<gene>
    <name evidence="1" type="ORF">S03H2_66580</name>
</gene>
<dbReference type="AlphaFoldDB" id="X1KIM7"/>
<protein>
    <recommendedName>
        <fullName evidence="2">Glycosyltransferase 2-like domain-containing protein</fullName>
    </recommendedName>
</protein>
<dbReference type="InterPro" id="IPR029044">
    <property type="entry name" value="Nucleotide-diphossugar_trans"/>
</dbReference>
<proteinExistence type="predicted"/>
<dbReference type="Gene3D" id="3.90.550.10">
    <property type="entry name" value="Spore Coat Polysaccharide Biosynthesis Protein SpsA, Chain A"/>
    <property type="match status" value="1"/>
</dbReference>
<accession>X1KIM7</accession>
<dbReference type="EMBL" id="BARU01043494">
    <property type="protein sequence ID" value="GAH81928.1"/>
    <property type="molecule type" value="Genomic_DNA"/>
</dbReference>